<feature type="compositionally biased region" description="Low complexity" evidence="17">
    <location>
        <begin position="454"/>
        <end position="473"/>
    </location>
</feature>
<feature type="transmembrane region" description="Helical" evidence="18">
    <location>
        <begin position="371"/>
        <end position="391"/>
    </location>
</feature>
<feature type="compositionally biased region" description="Basic and acidic residues" evidence="17">
    <location>
        <begin position="525"/>
        <end position="535"/>
    </location>
</feature>
<comment type="caution">
    <text evidence="19">The sequence shown here is derived from an EMBL/GenBank/DDBJ whole genome shotgun (WGS) entry which is preliminary data.</text>
</comment>
<evidence type="ECO:0000256" key="5">
    <source>
        <dbReference type="ARBA" id="ARBA00022960"/>
    </source>
</evidence>
<feature type="transmembrane region" description="Helical" evidence="18">
    <location>
        <begin position="102"/>
        <end position="122"/>
    </location>
</feature>
<comment type="subcellular location">
    <subcellularLocation>
        <location evidence="1">Membrane</location>
        <topology evidence="1">Multi-pass membrane protein</topology>
    </subcellularLocation>
</comment>
<comment type="function">
    <text evidence="16">Peptidoglycan polymerase that is essential for cell division.</text>
</comment>
<feature type="transmembrane region" description="Helical" evidence="18">
    <location>
        <begin position="201"/>
        <end position="234"/>
    </location>
</feature>
<evidence type="ECO:0000256" key="1">
    <source>
        <dbReference type="ARBA" id="ARBA00004141"/>
    </source>
</evidence>
<feature type="transmembrane region" description="Helical" evidence="18">
    <location>
        <begin position="34"/>
        <end position="52"/>
    </location>
</feature>
<keyword evidence="3" id="KW-0808">Transferase</keyword>
<dbReference type="RefSeq" id="WP_330957457.1">
    <property type="nucleotide sequence ID" value="NZ_JAZGJQ010000001.1"/>
</dbReference>
<dbReference type="PANTHER" id="PTHR30474:SF2">
    <property type="entry name" value="PEPTIDOGLYCAN GLYCOSYLTRANSFERASE FTSW-RELATED"/>
    <property type="match status" value="1"/>
</dbReference>
<evidence type="ECO:0000256" key="13">
    <source>
        <dbReference type="ARBA" id="ARBA00041418"/>
    </source>
</evidence>
<gene>
    <name evidence="19" type="ORF">VXJ25_01590</name>
</gene>
<organism evidence="19 20">
    <name type="scientific">Olsenella absiana</name>
    <dbReference type="NCBI Taxonomy" id="3115222"/>
    <lineage>
        <taxon>Bacteria</taxon>
        <taxon>Bacillati</taxon>
        <taxon>Actinomycetota</taxon>
        <taxon>Coriobacteriia</taxon>
        <taxon>Coriobacteriales</taxon>
        <taxon>Atopobiaceae</taxon>
        <taxon>Olsenella</taxon>
    </lineage>
</organism>
<keyword evidence="4 18" id="KW-0812">Transmembrane</keyword>
<dbReference type="EMBL" id="JAZGJQ010000001">
    <property type="protein sequence ID" value="MEE6146695.1"/>
    <property type="molecule type" value="Genomic_DNA"/>
</dbReference>
<dbReference type="InterPro" id="IPR001182">
    <property type="entry name" value="FtsW/RodA"/>
</dbReference>
<evidence type="ECO:0000256" key="12">
    <source>
        <dbReference type="ARBA" id="ARBA00041185"/>
    </source>
</evidence>
<evidence type="ECO:0000256" key="6">
    <source>
        <dbReference type="ARBA" id="ARBA00022984"/>
    </source>
</evidence>
<feature type="transmembrane region" description="Helical" evidence="18">
    <location>
        <begin position="170"/>
        <end position="189"/>
    </location>
</feature>
<sequence length="550" mass="57163">MAAAFARTGAQGGTGGRLARGLHGVPARIMVPRVVLFVSAFGLTLFGLLMIFSASSATALASEATDYDATYYFIRQLRFVAVGLAALVVLTRVDYRVWRGRLLVLAWVVTVLLLVAIFSPTAGTDAYGATRWISVAGFTLQPSEFAKVTLVLTGADLYVRLFEEGSVTPARFAALALGAVGLSLLLILLQPDKGTTGILVFTLLGMGYLAGVNTALVIGCFAVGALGAAVLAMGDSYSRARVLTMLNPFLDPYGSGWQLVQGFYAFGSGGLTGVGIGLSRQKYSYLPMAHNDFIFAVVGEETGFVGTVGVLVAFALMIWAGMRIAEQAPDLRGRLVAAGCSILIGVQLLVNVCGVIGFFPLSGKPVPFLSYGGSSIISCLMLVGLIGSVSLRDELPETVYDRRRGRLRLAGEDEGSLAGADGGPLGEGAWDADGRYGVADLVDPGLSSAGEATPRSSRLRLAAGRRGSASSPLRPGPVAPSAGTGAQAARGASGAAPAPRPLSPADPRRSAGRGGWLSADPDGSAADRLRMHEDDAPASGRRGRRGYRER</sequence>
<reference evidence="19 20" key="1">
    <citation type="submission" date="2024-01" db="EMBL/GenBank/DDBJ databases">
        <title>Description of Olsenella sp. nov., isolated from pig feces.</title>
        <authorList>
            <person name="Chang Y.-H."/>
        </authorList>
    </citation>
    <scope>NUCLEOTIDE SEQUENCE [LARGE SCALE GENOMIC DNA]</scope>
    <source>
        <strain evidence="19 20">YH-ols2223</strain>
    </source>
</reference>
<dbReference type="EC" id="2.4.99.28" evidence="14"/>
<evidence type="ECO:0000256" key="9">
    <source>
        <dbReference type="ARBA" id="ARBA00032370"/>
    </source>
</evidence>
<dbReference type="PANTHER" id="PTHR30474">
    <property type="entry name" value="CELL CYCLE PROTEIN"/>
    <property type="match status" value="1"/>
</dbReference>
<comment type="catalytic activity">
    <reaction evidence="15">
        <text>[GlcNAc-(1-&gt;4)-Mur2Ac(oyl-L-Ala-gamma-D-Glu-L-Lys-D-Ala-D-Ala)](n)-di-trans,octa-cis-undecaprenyl diphosphate + beta-D-GlcNAc-(1-&gt;4)-Mur2Ac(oyl-L-Ala-gamma-D-Glu-L-Lys-D-Ala-D-Ala)-di-trans,octa-cis-undecaprenyl diphosphate = [GlcNAc-(1-&gt;4)-Mur2Ac(oyl-L-Ala-gamma-D-Glu-L-Lys-D-Ala-D-Ala)](n+1)-di-trans,octa-cis-undecaprenyl diphosphate + di-trans,octa-cis-undecaprenyl diphosphate + H(+)</text>
        <dbReference type="Rhea" id="RHEA:23708"/>
        <dbReference type="Rhea" id="RHEA-COMP:9602"/>
        <dbReference type="Rhea" id="RHEA-COMP:9603"/>
        <dbReference type="ChEBI" id="CHEBI:15378"/>
        <dbReference type="ChEBI" id="CHEBI:58405"/>
        <dbReference type="ChEBI" id="CHEBI:60033"/>
        <dbReference type="ChEBI" id="CHEBI:78435"/>
        <dbReference type="EC" id="2.4.99.28"/>
    </reaction>
</comment>
<keyword evidence="8 18" id="KW-0472">Membrane</keyword>
<evidence type="ECO:0000313" key="19">
    <source>
        <dbReference type="EMBL" id="MEE6146695.1"/>
    </source>
</evidence>
<keyword evidence="20" id="KW-1185">Reference proteome</keyword>
<comment type="similarity">
    <text evidence="11">Belongs to the SEDS family. FtsW subfamily.</text>
</comment>
<evidence type="ECO:0000256" key="11">
    <source>
        <dbReference type="ARBA" id="ARBA00038053"/>
    </source>
</evidence>
<feature type="region of interest" description="Disordered" evidence="17">
    <location>
        <begin position="445"/>
        <end position="550"/>
    </location>
</feature>
<dbReference type="Proteomes" id="UP001332931">
    <property type="component" value="Unassembled WGS sequence"/>
</dbReference>
<evidence type="ECO:0000256" key="14">
    <source>
        <dbReference type="ARBA" id="ARBA00044770"/>
    </source>
</evidence>
<feature type="transmembrane region" description="Helical" evidence="18">
    <location>
        <begin position="72"/>
        <end position="90"/>
    </location>
</feature>
<feature type="transmembrane region" description="Helical" evidence="18">
    <location>
        <begin position="334"/>
        <end position="359"/>
    </location>
</feature>
<evidence type="ECO:0000256" key="16">
    <source>
        <dbReference type="ARBA" id="ARBA00049966"/>
    </source>
</evidence>
<keyword evidence="5" id="KW-0133">Cell shape</keyword>
<evidence type="ECO:0000256" key="10">
    <source>
        <dbReference type="ARBA" id="ARBA00033270"/>
    </source>
</evidence>
<evidence type="ECO:0000256" key="2">
    <source>
        <dbReference type="ARBA" id="ARBA00022676"/>
    </source>
</evidence>
<keyword evidence="6" id="KW-0573">Peptidoglycan synthesis</keyword>
<accession>A0ABU7R820</accession>
<evidence type="ECO:0000256" key="15">
    <source>
        <dbReference type="ARBA" id="ARBA00049902"/>
    </source>
</evidence>
<feature type="transmembrane region" description="Helical" evidence="18">
    <location>
        <begin position="303"/>
        <end position="322"/>
    </location>
</feature>
<keyword evidence="7 18" id="KW-1133">Transmembrane helix</keyword>
<evidence type="ECO:0000313" key="20">
    <source>
        <dbReference type="Proteomes" id="UP001332931"/>
    </source>
</evidence>
<evidence type="ECO:0000256" key="17">
    <source>
        <dbReference type="SAM" id="MobiDB-lite"/>
    </source>
</evidence>
<evidence type="ECO:0000256" key="3">
    <source>
        <dbReference type="ARBA" id="ARBA00022679"/>
    </source>
</evidence>
<evidence type="ECO:0000256" key="8">
    <source>
        <dbReference type="ARBA" id="ARBA00023136"/>
    </source>
</evidence>
<evidence type="ECO:0000256" key="7">
    <source>
        <dbReference type="ARBA" id="ARBA00022989"/>
    </source>
</evidence>
<evidence type="ECO:0000256" key="18">
    <source>
        <dbReference type="SAM" id="Phobius"/>
    </source>
</evidence>
<feature type="compositionally biased region" description="Low complexity" evidence="17">
    <location>
        <begin position="481"/>
        <end position="497"/>
    </location>
</feature>
<name>A0ABU7R820_9ACTN</name>
<dbReference type="Pfam" id="PF01098">
    <property type="entry name" value="FTSW_RODA_SPOVE"/>
    <property type="match status" value="1"/>
</dbReference>
<keyword evidence="2" id="KW-0328">Glycosyltransferase</keyword>
<proteinExistence type="inferred from homology"/>
<protein>
    <recommendedName>
        <fullName evidence="12">Probable peptidoglycan glycosyltransferase FtsW</fullName>
        <ecNumber evidence="14">2.4.99.28</ecNumber>
    </recommendedName>
    <alternativeName>
        <fullName evidence="13">Cell division protein FtsW</fullName>
    </alternativeName>
    <alternativeName>
        <fullName evidence="10">Cell wall polymerase</fullName>
    </alternativeName>
    <alternativeName>
        <fullName evidence="9">Peptidoglycan polymerase</fullName>
    </alternativeName>
</protein>
<feature type="compositionally biased region" description="Basic residues" evidence="17">
    <location>
        <begin position="541"/>
        <end position="550"/>
    </location>
</feature>
<evidence type="ECO:0000256" key="4">
    <source>
        <dbReference type="ARBA" id="ARBA00022692"/>
    </source>
</evidence>